<sequence length="67" mass="7540">MLLFCGAPDFDRPANPHPFCGSQVKDFSSFSSSGFWENPRGTESNNERKNEETKKKSALCNIVIRES</sequence>
<keyword evidence="3" id="KW-1185">Reference proteome</keyword>
<gene>
    <name evidence="2" type="ORF">BPAE_0023g00340</name>
</gene>
<organism evidence="2 3">
    <name type="scientific">Botrytis paeoniae</name>
    <dbReference type="NCBI Taxonomy" id="278948"/>
    <lineage>
        <taxon>Eukaryota</taxon>
        <taxon>Fungi</taxon>
        <taxon>Dikarya</taxon>
        <taxon>Ascomycota</taxon>
        <taxon>Pezizomycotina</taxon>
        <taxon>Leotiomycetes</taxon>
        <taxon>Helotiales</taxon>
        <taxon>Sclerotiniaceae</taxon>
        <taxon>Botrytis</taxon>
    </lineage>
</organism>
<feature type="region of interest" description="Disordered" evidence="1">
    <location>
        <begin position="31"/>
        <end position="54"/>
    </location>
</feature>
<reference evidence="2 3" key="1">
    <citation type="submission" date="2017-12" db="EMBL/GenBank/DDBJ databases">
        <title>Comparative genomics of Botrytis spp.</title>
        <authorList>
            <person name="Valero-Jimenez C.A."/>
            <person name="Tapia P."/>
            <person name="Veloso J."/>
            <person name="Silva-Moreno E."/>
            <person name="Staats M."/>
            <person name="Valdes J.H."/>
            <person name="Van Kan J.A.L."/>
        </authorList>
    </citation>
    <scope>NUCLEOTIDE SEQUENCE [LARGE SCALE GENOMIC DNA]</scope>
    <source>
        <strain evidence="2 3">Bp0003</strain>
    </source>
</reference>
<name>A0A4Z1G143_9HELO</name>
<evidence type="ECO:0000256" key="1">
    <source>
        <dbReference type="SAM" id="MobiDB-lite"/>
    </source>
</evidence>
<proteinExistence type="predicted"/>
<evidence type="ECO:0000313" key="2">
    <source>
        <dbReference type="EMBL" id="TGO28769.1"/>
    </source>
</evidence>
<protein>
    <submittedName>
        <fullName evidence="2">Uncharacterized protein</fullName>
    </submittedName>
</protein>
<feature type="compositionally biased region" description="Basic and acidic residues" evidence="1">
    <location>
        <begin position="45"/>
        <end position="54"/>
    </location>
</feature>
<accession>A0A4Z1G143</accession>
<dbReference type="AlphaFoldDB" id="A0A4Z1G143"/>
<dbReference type="Proteomes" id="UP000297910">
    <property type="component" value="Unassembled WGS sequence"/>
</dbReference>
<comment type="caution">
    <text evidence="2">The sequence shown here is derived from an EMBL/GenBank/DDBJ whole genome shotgun (WGS) entry which is preliminary data.</text>
</comment>
<evidence type="ECO:0000313" key="3">
    <source>
        <dbReference type="Proteomes" id="UP000297910"/>
    </source>
</evidence>
<dbReference type="EMBL" id="PQXI01000023">
    <property type="protein sequence ID" value="TGO28769.1"/>
    <property type="molecule type" value="Genomic_DNA"/>
</dbReference>